<dbReference type="PRINTS" id="PR01490">
    <property type="entry name" value="RTXTOXIND"/>
</dbReference>
<comment type="similarity">
    <text evidence="2">Belongs to the membrane fusion protein (MFP) (TC 8.A.1) family.</text>
</comment>
<protein>
    <submittedName>
        <fullName evidence="13">HlyD family type I secretion periplasmic adaptor subunit</fullName>
    </submittedName>
</protein>
<keyword evidence="6 10" id="KW-0812">Transmembrane</keyword>
<dbReference type="Gene3D" id="2.40.30.170">
    <property type="match status" value="1"/>
</dbReference>
<accession>A0A8J6QMF5</accession>
<feature type="transmembrane region" description="Helical" evidence="10">
    <location>
        <begin position="44"/>
        <end position="65"/>
    </location>
</feature>
<evidence type="ECO:0000256" key="2">
    <source>
        <dbReference type="ARBA" id="ARBA00009477"/>
    </source>
</evidence>
<keyword evidence="3" id="KW-0813">Transport</keyword>
<keyword evidence="4" id="KW-1003">Cell membrane</keyword>
<dbReference type="InterPro" id="IPR058982">
    <property type="entry name" value="Beta-barrel_AprE"/>
</dbReference>
<keyword evidence="9" id="KW-0175">Coiled coil</keyword>
<feature type="coiled-coil region" evidence="9">
    <location>
        <begin position="260"/>
        <end position="302"/>
    </location>
</feature>
<dbReference type="Gene3D" id="2.40.50.100">
    <property type="match status" value="1"/>
</dbReference>
<evidence type="ECO:0000259" key="12">
    <source>
        <dbReference type="Pfam" id="PF26002"/>
    </source>
</evidence>
<dbReference type="SUPFAM" id="SSF111369">
    <property type="entry name" value="HlyD-like secretion proteins"/>
    <property type="match status" value="1"/>
</dbReference>
<evidence type="ECO:0000259" key="11">
    <source>
        <dbReference type="Pfam" id="PF25994"/>
    </source>
</evidence>
<gene>
    <name evidence="13" type="ORF">ICT70_11585</name>
</gene>
<keyword evidence="5" id="KW-0997">Cell inner membrane</keyword>
<dbReference type="Pfam" id="PF25994">
    <property type="entry name" value="HH_AprE"/>
    <property type="match status" value="1"/>
</dbReference>
<proteinExistence type="inferred from homology"/>
<dbReference type="PANTHER" id="PTHR30386">
    <property type="entry name" value="MEMBRANE FUSION SUBUNIT OF EMRAB-TOLC MULTIDRUG EFFLUX PUMP"/>
    <property type="match status" value="1"/>
</dbReference>
<evidence type="ECO:0000256" key="8">
    <source>
        <dbReference type="ARBA" id="ARBA00023136"/>
    </source>
</evidence>
<evidence type="ECO:0000256" key="9">
    <source>
        <dbReference type="SAM" id="Coils"/>
    </source>
</evidence>
<evidence type="ECO:0000256" key="3">
    <source>
        <dbReference type="ARBA" id="ARBA00022448"/>
    </source>
</evidence>
<evidence type="ECO:0000256" key="5">
    <source>
        <dbReference type="ARBA" id="ARBA00022519"/>
    </source>
</evidence>
<evidence type="ECO:0000256" key="7">
    <source>
        <dbReference type="ARBA" id="ARBA00022989"/>
    </source>
</evidence>
<dbReference type="PANTHER" id="PTHR30386:SF17">
    <property type="entry name" value="ALKALINE PROTEASE SECRETION PROTEIN APRE"/>
    <property type="match status" value="1"/>
</dbReference>
<dbReference type="AlphaFoldDB" id="A0A8J6QMF5"/>
<dbReference type="InterPro" id="IPR058781">
    <property type="entry name" value="HH_AprE-like"/>
</dbReference>
<organism evidence="13 14">
    <name type="scientific">Pelovirga terrestris</name>
    <dbReference type="NCBI Taxonomy" id="2771352"/>
    <lineage>
        <taxon>Bacteria</taxon>
        <taxon>Pseudomonadati</taxon>
        <taxon>Thermodesulfobacteriota</taxon>
        <taxon>Desulfuromonadia</taxon>
        <taxon>Geobacterales</taxon>
        <taxon>Geobacteraceae</taxon>
        <taxon>Pelovirga</taxon>
    </lineage>
</organism>
<dbReference type="Pfam" id="PF26002">
    <property type="entry name" value="Beta-barrel_AprE"/>
    <property type="match status" value="1"/>
</dbReference>
<dbReference type="GO" id="GO:0005886">
    <property type="term" value="C:plasma membrane"/>
    <property type="evidence" value="ECO:0007669"/>
    <property type="project" value="UniProtKB-SubCell"/>
</dbReference>
<evidence type="ECO:0000256" key="4">
    <source>
        <dbReference type="ARBA" id="ARBA00022475"/>
    </source>
</evidence>
<feature type="domain" description="AprE-like beta-barrel" evidence="12">
    <location>
        <begin position="351"/>
        <end position="440"/>
    </location>
</feature>
<evidence type="ECO:0000256" key="6">
    <source>
        <dbReference type="ARBA" id="ARBA00022692"/>
    </source>
</evidence>
<dbReference type="RefSeq" id="WP_191156797.1">
    <property type="nucleotide sequence ID" value="NZ_JACWUN010000013.1"/>
</dbReference>
<dbReference type="EMBL" id="JACWUN010000013">
    <property type="protein sequence ID" value="MBD1401314.1"/>
    <property type="molecule type" value="Genomic_DNA"/>
</dbReference>
<dbReference type="InterPro" id="IPR010129">
    <property type="entry name" value="T1SS_HlyD"/>
</dbReference>
<sequence>MTTTTPATPDQGSKNGRQDAILAIQDEHTTPPELNIRFAESRHIIVAGLIVIALFFGIGGIWISFAQISGAVIAQGEVRVDTERKTVEHLEGGIVHRVLVRNGDKVEKGQILLILESARVGAAVDQLQIQLAAAAIEEARLQAERDLSPEPRWPVPDAAVVTATWEDLQLSSAKAFVANRGALRNQTDLLQRQLRQLHAQAESIDEQLVAEDQVVASLEEELAAKEVLFARQFIDRTQILELRRAISDRRSNIARLRGSRAELFERLAEFELRIDSLESEYRQNAITRLVELQQRIFDLRQQLLPLQDARRRLEVVASVAGEVVAMQVQSEGGVVRPGEPILDIVPEDTPLIVESHIRVQDITHIYRGQQADVQLLAFPVRTTPKISAEVVYISADRLLQRTPYGEQPTYIVHVALDKKQLESNNLYLTAGMPASVFIRTNPRTVLDYALEPLLDNFDRALREN</sequence>
<evidence type="ECO:0000256" key="1">
    <source>
        <dbReference type="ARBA" id="ARBA00004377"/>
    </source>
</evidence>
<evidence type="ECO:0000256" key="10">
    <source>
        <dbReference type="SAM" id="Phobius"/>
    </source>
</evidence>
<name>A0A8J6QMF5_9BACT</name>
<evidence type="ECO:0000313" key="13">
    <source>
        <dbReference type="EMBL" id="MBD1401314.1"/>
    </source>
</evidence>
<dbReference type="GO" id="GO:0015031">
    <property type="term" value="P:protein transport"/>
    <property type="evidence" value="ECO:0007669"/>
    <property type="project" value="InterPro"/>
</dbReference>
<keyword evidence="14" id="KW-1185">Reference proteome</keyword>
<dbReference type="Proteomes" id="UP000632828">
    <property type="component" value="Unassembled WGS sequence"/>
</dbReference>
<comment type="subcellular location">
    <subcellularLocation>
        <location evidence="1">Cell inner membrane</location>
        <topology evidence="1">Single-pass membrane protein</topology>
    </subcellularLocation>
</comment>
<comment type="caution">
    <text evidence="13">The sequence shown here is derived from an EMBL/GenBank/DDBJ whole genome shotgun (WGS) entry which is preliminary data.</text>
</comment>
<feature type="domain" description="AprE-like long alpha-helical hairpin" evidence="11">
    <location>
        <begin position="121"/>
        <end position="308"/>
    </location>
</feature>
<feature type="coiled-coil region" evidence="9">
    <location>
        <begin position="180"/>
        <end position="221"/>
    </location>
</feature>
<dbReference type="NCBIfam" id="TIGR01843">
    <property type="entry name" value="type_I_hlyD"/>
    <property type="match status" value="1"/>
</dbReference>
<keyword evidence="8 10" id="KW-0472">Membrane</keyword>
<evidence type="ECO:0000313" key="14">
    <source>
        <dbReference type="Proteomes" id="UP000632828"/>
    </source>
</evidence>
<reference evidence="13" key="1">
    <citation type="submission" date="2020-09" db="EMBL/GenBank/DDBJ databases">
        <title>Pelobacter alkaliphilus sp. nov., a novel anaerobic arsenate-reducing bacterium from terrestrial mud volcano.</title>
        <authorList>
            <person name="Khomyakova M.A."/>
            <person name="Merkel A.Y."/>
            <person name="Slobodkin A.I."/>
        </authorList>
    </citation>
    <scope>NUCLEOTIDE SEQUENCE</scope>
    <source>
        <strain evidence="13">M08fum</strain>
    </source>
</reference>
<keyword evidence="7 10" id="KW-1133">Transmembrane helix</keyword>
<dbReference type="InterPro" id="IPR050739">
    <property type="entry name" value="MFP"/>
</dbReference>